<feature type="chain" id="PRO_5036430916" description="Ser-Thr-rich glycosyl-phosphatidyl-inositol-anchored membrane family-domain-containing protein" evidence="1">
    <location>
        <begin position="27"/>
        <end position="144"/>
    </location>
</feature>
<dbReference type="EMBL" id="JAACJM010000273">
    <property type="protein sequence ID" value="KAF5334026.1"/>
    <property type="molecule type" value="Genomic_DNA"/>
</dbReference>
<dbReference type="Proteomes" id="UP000559256">
    <property type="component" value="Unassembled WGS sequence"/>
</dbReference>
<gene>
    <name evidence="3" type="ORF">D9758_006585</name>
    <name evidence="2" type="ORF">D9758_017408</name>
</gene>
<evidence type="ECO:0008006" key="5">
    <source>
        <dbReference type="Google" id="ProtNLM"/>
    </source>
</evidence>
<keyword evidence="4" id="KW-1185">Reference proteome</keyword>
<organism evidence="3 4">
    <name type="scientific">Tetrapyrgos nigripes</name>
    <dbReference type="NCBI Taxonomy" id="182062"/>
    <lineage>
        <taxon>Eukaryota</taxon>
        <taxon>Fungi</taxon>
        <taxon>Dikarya</taxon>
        <taxon>Basidiomycota</taxon>
        <taxon>Agaricomycotina</taxon>
        <taxon>Agaricomycetes</taxon>
        <taxon>Agaricomycetidae</taxon>
        <taxon>Agaricales</taxon>
        <taxon>Marasmiineae</taxon>
        <taxon>Marasmiaceae</taxon>
        <taxon>Tetrapyrgos</taxon>
    </lineage>
</organism>
<evidence type="ECO:0000313" key="3">
    <source>
        <dbReference type="EMBL" id="KAF5365933.1"/>
    </source>
</evidence>
<dbReference type="EMBL" id="JAACJM010000025">
    <property type="protein sequence ID" value="KAF5365933.1"/>
    <property type="molecule type" value="Genomic_DNA"/>
</dbReference>
<feature type="signal peptide" evidence="1">
    <location>
        <begin position="1"/>
        <end position="26"/>
    </location>
</feature>
<evidence type="ECO:0000313" key="2">
    <source>
        <dbReference type="EMBL" id="KAF5334026.1"/>
    </source>
</evidence>
<dbReference type="OrthoDB" id="2973648at2759"/>
<comment type="caution">
    <text evidence="3">The sequence shown here is derived from an EMBL/GenBank/DDBJ whole genome shotgun (WGS) entry which is preliminary data.</text>
</comment>
<evidence type="ECO:0000256" key="1">
    <source>
        <dbReference type="SAM" id="SignalP"/>
    </source>
</evidence>
<name>A0A8H5LQN1_9AGAR</name>
<proteinExistence type="predicted"/>
<sequence length="144" mass="15240">MQFTTFLAVFTAFSASLLPTVTNALAIPVVNVARDVYVPEITSPVAGTAWVLGEQAVVTWKNADAPTLISNGQAVMLRKGGAPLEDKNGGSYFLTTDFNPRTGFVEFTVPSDLAAGDDYAITLFGDSGNISEEFSILTQEPGTD</sequence>
<keyword evidence="1" id="KW-0732">Signal</keyword>
<protein>
    <recommendedName>
        <fullName evidence="5">Ser-Thr-rich glycosyl-phosphatidyl-inositol-anchored membrane family-domain-containing protein</fullName>
    </recommendedName>
</protein>
<accession>A0A8H5LQN1</accession>
<dbReference type="AlphaFoldDB" id="A0A8H5LQN1"/>
<evidence type="ECO:0000313" key="4">
    <source>
        <dbReference type="Proteomes" id="UP000559256"/>
    </source>
</evidence>
<reference evidence="3 4" key="1">
    <citation type="journal article" date="2020" name="ISME J.">
        <title>Uncovering the hidden diversity of litter-decomposition mechanisms in mushroom-forming fungi.</title>
        <authorList>
            <person name="Floudas D."/>
            <person name="Bentzer J."/>
            <person name="Ahren D."/>
            <person name="Johansson T."/>
            <person name="Persson P."/>
            <person name="Tunlid A."/>
        </authorList>
    </citation>
    <scope>NUCLEOTIDE SEQUENCE [LARGE SCALE GENOMIC DNA]</scope>
    <source>
        <strain evidence="3 4">CBS 291.85</strain>
    </source>
</reference>